<feature type="compositionally biased region" description="Pro residues" evidence="1">
    <location>
        <begin position="40"/>
        <end position="58"/>
    </location>
</feature>
<feature type="compositionally biased region" description="Pro residues" evidence="1">
    <location>
        <begin position="250"/>
        <end position="260"/>
    </location>
</feature>
<feature type="compositionally biased region" description="Low complexity" evidence="1">
    <location>
        <begin position="239"/>
        <end position="249"/>
    </location>
</feature>
<dbReference type="PRINTS" id="PR01217">
    <property type="entry name" value="PRICHEXTENSN"/>
</dbReference>
<accession>A0ABX0ZV46</accession>
<evidence type="ECO:0000313" key="2">
    <source>
        <dbReference type="EMBL" id="NJP47899.1"/>
    </source>
</evidence>
<organism evidence="2 3">
    <name type="scientific">Actinacidiphila epipremni</name>
    <dbReference type="NCBI Taxonomy" id="2053013"/>
    <lineage>
        <taxon>Bacteria</taxon>
        <taxon>Bacillati</taxon>
        <taxon>Actinomycetota</taxon>
        <taxon>Actinomycetes</taxon>
        <taxon>Kitasatosporales</taxon>
        <taxon>Streptomycetaceae</taxon>
        <taxon>Actinacidiphila</taxon>
    </lineage>
</organism>
<feature type="compositionally biased region" description="Pro residues" evidence="1">
    <location>
        <begin position="220"/>
        <end position="235"/>
    </location>
</feature>
<keyword evidence="3" id="KW-1185">Reference proteome</keyword>
<proteinExistence type="predicted"/>
<name>A0ABX0ZV46_9ACTN</name>
<dbReference type="Proteomes" id="UP000734511">
    <property type="component" value="Unassembled WGS sequence"/>
</dbReference>
<protein>
    <submittedName>
        <fullName evidence="2">Uncharacterized protein</fullName>
    </submittedName>
</protein>
<reference evidence="2 3" key="1">
    <citation type="submission" date="2020-03" db="EMBL/GenBank/DDBJ databases">
        <title>WGS of actinomycetes isolated from Thailand.</title>
        <authorList>
            <person name="Thawai C."/>
        </authorList>
    </citation>
    <scope>NUCLEOTIDE SEQUENCE [LARGE SCALE GENOMIC DNA]</scope>
    <source>
        <strain evidence="2 3">PRB2-1</strain>
    </source>
</reference>
<feature type="compositionally biased region" description="Low complexity" evidence="1">
    <location>
        <begin position="261"/>
        <end position="270"/>
    </location>
</feature>
<feature type="region of interest" description="Disordered" evidence="1">
    <location>
        <begin position="30"/>
        <end position="64"/>
    </location>
</feature>
<gene>
    <name evidence="2" type="ORF">HCN08_31515</name>
</gene>
<evidence type="ECO:0000256" key="1">
    <source>
        <dbReference type="SAM" id="MobiDB-lite"/>
    </source>
</evidence>
<comment type="caution">
    <text evidence="2">The sequence shown here is derived from an EMBL/GenBank/DDBJ whole genome shotgun (WGS) entry which is preliminary data.</text>
</comment>
<evidence type="ECO:0000313" key="3">
    <source>
        <dbReference type="Proteomes" id="UP000734511"/>
    </source>
</evidence>
<feature type="region of interest" description="Disordered" evidence="1">
    <location>
        <begin position="167"/>
        <end position="270"/>
    </location>
</feature>
<dbReference type="EMBL" id="JAATEJ010000036">
    <property type="protein sequence ID" value="NJP47899.1"/>
    <property type="molecule type" value="Genomic_DNA"/>
</dbReference>
<sequence length="270" mass="28333">MPTPHGTRGGLAFSADEVRVLRRALAEVLHPSRTAAQVPPAAPPVPRPAQPPGTPPAPRAAGTPYARDYLRLAEALDDAARESGRLRAFLRAEVRRYREALPGAAAGYLERLTAAVAAGDPPGAEDLAALRSLRAQATGSAEHHRRAALLALCEDLARTAADPFAGPFAQDPAEAAAEVPAENLAHADVPPRLEAHMPAPRRLFTFPGPSAAEPDSAPRQPAPKPGPKPAPPAPEPGRRTPTPAEIWPPNRRPTPPPAPPKDLLAPRRAG</sequence>
<feature type="compositionally biased region" description="Low complexity" evidence="1">
    <location>
        <begin position="167"/>
        <end position="187"/>
    </location>
</feature>
<dbReference type="RefSeq" id="WP_167986729.1">
    <property type="nucleotide sequence ID" value="NZ_JAATEJ010000036.1"/>
</dbReference>